<dbReference type="PANTHER" id="PTHR34374">
    <property type="entry name" value="LARGE RIBOSOMAL RNA SUBUNIT ACCUMULATION PROTEIN YCED HOMOLOG 1, CHLOROPLASTIC"/>
    <property type="match status" value="1"/>
</dbReference>
<reference evidence="2" key="2">
    <citation type="submission" date="2016-10" db="EMBL/GenBank/DDBJ databases">
        <authorList>
            <person name="de Groot N.N."/>
        </authorList>
    </citation>
    <scope>NUCLEOTIDE SEQUENCE [LARGE SCALE GENOMIC DNA]</scope>
    <source>
        <strain evidence="1">DSM 22619</strain>
        <strain evidence="2">DSM 22620</strain>
    </source>
</reference>
<accession>A0A1H1L6W4</accession>
<dbReference type="Pfam" id="PF02620">
    <property type="entry name" value="YceD"/>
    <property type="match status" value="1"/>
</dbReference>
<dbReference type="AlphaFoldDB" id="A0A1H1L6W4"/>
<dbReference type="PANTHER" id="PTHR34374:SF1">
    <property type="entry name" value="LARGE RIBOSOMAL RNA SUBUNIT ACCUMULATION PROTEIN YCED HOMOLOG 1, CHLOROPLASTIC"/>
    <property type="match status" value="1"/>
</dbReference>
<dbReference type="GeneID" id="78500111"/>
<name>A0A1H1L6W4_9ACTN</name>
<evidence type="ECO:0000313" key="3">
    <source>
        <dbReference type="Proteomes" id="UP000198528"/>
    </source>
</evidence>
<organism evidence="2 4">
    <name type="scientific">Parafannyhessea umbonata</name>
    <dbReference type="NCBI Taxonomy" id="604330"/>
    <lineage>
        <taxon>Bacteria</taxon>
        <taxon>Bacillati</taxon>
        <taxon>Actinomycetota</taxon>
        <taxon>Coriobacteriia</taxon>
        <taxon>Coriobacteriales</taxon>
        <taxon>Atopobiaceae</taxon>
        <taxon>Parafannyhessea</taxon>
    </lineage>
</organism>
<dbReference type="Proteomes" id="UP000198528">
    <property type="component" value="Unassembled WGS sequence"/>
</dbReference>
<dbReference type="STRING" id="604330.SAMN04489857_0742"/>
<dbReference type="EMBL" id="FMZL01000005">
    <property type="protein sequence ID" value="SDC21269.1"/>
    <property type="molecule type" value="Genomic_DNA"/>
</dbReference>
<evidence type="ECO:0000313" key="4">
    <source>
        <dbReference type="Proteomes" id="UP000199480"/>
    </source>
</evidence>
<proteinExistence type="predicted"/>
<dbReference type="Proteomes" id="UP000199480">
    <property type="component" value="Chromosome I"/>
</dbReference>
<evidence type="ECO:0000313" key="2">
    <source>
        <dbReference type="EMBL" id="SDR70331.1"/>
    </source>
</evidence>
<evidence type="ECO:0008006" key="5">
    <source>
        <dbReference type="Google" id="ProtNLM"/>
    </source>
</evidence>
<gene>
    <name evidence="1" type="ORF">SAMN04487824_10586</name>
    <name evidence="2" type="ORF">SAMN04489857_0742</name>
</gene>
<keyword evidence="3" id="KW-1185">Reference proteome</keyword>
<sequence length="189" mass="20240">MQQVKQILDTRLANPGDTMPVSGHLDEKGYSLGGHDFVLPGGIDYDLVLTNAGEGILATGMLRAHVEGTCDRCLGKAEFDVAGEVDEYYLFKAPAEPMAEDEDDDVDFALVGDDSTIELTDALSSALLMETPFVVLCREDCKGLCPVCGANLNEVDCGHAAQIEAEREQDKLDASPFAALRNLDLGDGE</sequence>
<dbReference type="RefSeq" id="WP_090845739.1">
    <property type="nucleotide sequence ID" value="NZ_FMZL01000005.1"/>
</dbReference>
<protein>
    <recommendedName>
        <fullName evidence="5">DUF177 domain-containing protein</fullName>
    </recommendedName>
</protein>
<reference evidence="3 4" key="1">
    <citation type="submission" date="2016-10" db="EMBL/GenBank/DDBJ databases">
        <authorList>
            <person name="Varghese N."/>
            <person name="Submissions S."/>
        </authorList>
    </citation>
    <scope>NUCLEOTIDE SEQUENCE [LARGE SCALE GENOMIC DNA]</scope>
    <source>
        <strain evidence="3">DSM 22619</strain>
        <strain evidence="4">DSM 22620</strain>
    </source>
</reference>
<dbReference type="OrthoDB" id="9790372at2"/>
<evidence type="ECO:0000313" key="1">
    <source>
        <dbReference type="EMBL" id="SDC21269.1"/>
    </source>
</evidence>
<dbReference type="EMBL" id="LT629759">
    <property type="protein sequence ID" value="SDR70331.1"/>
    <property type="molecule type" value="Genomic_DNA"/>
</dbReference>
<dbReference type="InterPro" id="IPR003772">
    <property type="entry name" value="YceD"/>
</dbReference>